<evidence type="ECO:0000256" key="1">
    <source>
        <dbReference type="ARBA" id="ARBA00003543"/>
    </source>
</evidence>
<keyword evidence="7 12" id="KW-0375">Hydrogen ion transport</keyword>
<evidence type="ECO:0000259" key="14">
    <source>
        <dbReference type="Pfam" id="PF02823"/>
    </source>
</evidence>
<evidence type="ECO:0000256" key="6">
    <source>
        <dbReference type="ARBA" id="ARBA00022475"/>
    </source>
</evidence>
<evidence type="ECO:0000256" key="9">
    <source>
        <dbReference type="ARBA" id="ARBA00023136"/>
    </source>
</evidence>
<comment type="function">
    <text evidence="1 12">Produces ATP from ADP in the presence of a proton gradient across the membrane.</text>
</comment>
<keyword evidence="16" id="KW-1185">Reference proteome</keyword>
<evidence type="ECO:0000256" key="13">
    <source>
        <dbReference type="RuleBase" id="RU003656"/>
    </source>
</evidence>
<dbReference type="CDD" id="cd12152">
    <property type="entry name" value="F1-ATPase_delta"/>
    <property type="match status" value="1"/>
</dbReference>
<dbReference type="SUPFAM" id="SSF46604">
    <property type="entry name" value="Epsilon subunit of F1F0-ATP synthase C-terminal domain"/>
    <property type="match status" value="1"/>
</dbReference>
<dbReference type="HAMAP" id="MF_00530">
    <property type="entry name" value="ATP_synth_epsil_bac"/>
    <property type="match status" value="1"/>
</dbReference>
<gene>
    <name evidence="12" type="primary">atpC</name>
    <name evidence="15" type="ORF">Ga0061069_103128</name>
</gene>
<dbReference type="PANTHER" id="PTHR13822:SF10">
    <property type="entry name" value="ATP SYNTHASE EPSILON CHAIN, CHLOROPLASTIC"/>
    <property type="match status" value="1"/>
</dbReference>
<comment type="subcellular location">
    <subcellularLocation>
        <location evidence="2 12">Cell membrane</location>
        <topology evidence="2 12">Peripheral membrane protein</topology>
    </subcellularLocation>
</comment>
<evidence type="ECO:0000256" key="8">
    <source>
        <dbReference type="ARBA" id="ARBA00023065"/>
    </source>
</evidence>
<reference evidence="16" key="1">
    <citation type="submission" date="2015-08" db="EMBL/GenBank/DDBJ databases">
        <authorList>
            <person name="Varghese N."/>
        </authorList>
    </citation>
    <scope>NUCLEOTIDE SEQUENCE [LARGE SCALE GENOMIC DNA]</scope>
    <source>
        <strain evidence="16">DSM 18181</strain>
    </source>
</reference>
<evidence type="ECO:0000256" key="12">
    <source>
        <dbReference type="HAMAP-Rule" id="MF_00530"/>
    </source>
</evidence>
<dbReference type="InterPro" id="IPR036771">
    <property type="entry name" value="ATPsynth_dsu/esu_N"/>
</dbReference>
<organism evidence="15 16">
    <name type="scientific">Thiomonas bhubaneswarensis</name>
    <dbReference type="NCBI Taxonomy" id="339866"/>
    <lineage>
        <taxon>Bacteria</taxon>
        <taxon>Pseudomonadati</taxon>
        <taxon>Pseudomonadota</taxon>
        <taxon>Betaproteobacteria</taxon>
        <taxon>Burkholderiales</taxon>
        <taxon>Thiomonas</taxon>
    </lineage>
</organism>
<evidence type="ECO:0000256" key="5">
    <source>
        <dbReference type="ARBA" id="ARBA00022448"/>
    </source>
</evidence>
<dbReference type="AlphaFoldDB" id="A0A0K6HXE3"/>
<dbReference type="GO" id="GO:0046933">
    <property type="term" value="F:proton-transporting ATP synthase activity, rotational mechanism"/>
    <property type="evidence" value="ECO:0007669"/>
    <property type="project" value="UniProtKB-UniRule"/>
</dbReference>
<dbReference type="NCBIfam" id="TIGR01216">
    <property type="entry name" value="ATP_synt_epsi"/>
    <property type="match status" value="1"/>
</dbReference>
<evidence type="ECO:0000256" key="10">
    <source>
        <dbReference type="ARBA" id="ARBA00023196"/>
    </source>
</evidence>
<dbReference type="InterPro" id="IPR036794">
    <property type="entry name" value="ATP_F1_dsu/esu_C_sf"/>
</dbReference>
<dbReference type="InterPro" id="IPR001469">
    <property type="entry name" value="ATP_synth_F1_dsu/esu"/>
</dbReference>
<dbReference type="SUPFAM" id="SSF51344">
    <property type="entry name" value="Epsilon subunit of F1F0-ATP synthase N-terminal domain"/>
    <property type="match status" value="1"/>
</dbReference>
<keyword evidence="5 12" id="KW-0813">Transport</keyword>
<dbReference type="RefSeq" id="WP_055449941.1">
    <property type="nucleotide sequence ID" value="NZ_CYHF01000003.1"/>
</dbReference>
<dbReference type="EMBL" id="CYHF01000003">
    <property type="protein sequence ID" value="CUA95506.1"/>
    <property type="molecule type" value="Genomic_DNA"/>
</dbReference>
<dbReference type="PANTHER" id="PTHR13822">
    <property type="entry name" value="ATP SYNTHASE DELTA/EPSILON CHAIN"/>
    <property type="match status" value="1"/>
</dbReference>
<dbReference type="STRING" id="339866.GCA_001418255_01008"/>
<sequence>MNTIHVDVVSAEESIFSGEARFVALPGESGELGILPGHTPLITRIKPGSVRIELAEANATGGKEEFVFVAGGILEVQPKRVTVLADTAIRGKDLDEAKANEALKAAQEARAHAKEAQDVAVVEGELAMLAAQLAAIRRLRGRSH</sequence>
<evidence type="ECO:0000256" key="4">
    <source>
        <dbReference type="ARBA" id="ARBA00011648"/>
    </source>
</evidence>
<evidence type="ECO:0000313" key="15">
    <source>
        <dbReference type="EMBL" id="CUA95506.1"/>
    </source>
</evidence>
<dbReference type="GO" id="GO:0045259">
    <property type="term" value="C:proton-transporting ATP synthase complex"/>
    <property type="evidence" value="ECO:0007669"/>
    <property type="project" value="UniProtKB-KW"/>
</dbReference>
<dbReference type="NCBIfam" id="NF001847">
    <property type="entry name" value="PRK00571.1-4"/>
    <property type="match status" value="1"/>
</dbReference>
<comment type="subunit">
    <text evidence="4 12 13">F-type ATPases have 2 components, CF(1) - the catalytic core - and CF(0) - the membrane proton channel. CF(1) has five subunits: alpha(3), beta(3), gamma(1), delta(1), epsilon(1). CF(0) has three main subunits: a, b and c.</text>
</comment>
<keyword evidence="11 12" id="KW-0066">ATP synthesis</keyword>
<proteinExistence type="inferred from homology"/>
<dbReference type="Gene3D" id="2.60.15.10">
    <property type="entry name" value="F0F1 ATP synthase delta/epsilon subunit, N-terminal"/>
    <property type="match status" value="1"/>
</dbReference>
<keyword evidence="6 12" id="KW-1003">Cell membrane</keyword>
<keyword evidence="10 12" id="KW-0139">CF(1)</keyword>
<dbReference type="OrthoDB" id="9791445at2"/>
<dbReference type="GO" id="GO:0005524">
    <property type="term" value="F:ATP binding"/>
    <property type="evidence" value="ECO:0007669"/>
    <property type="project" value="UniProtKB-UniRule"/>
</dbReference>
<dbReference type="InterPro" id="IPR020546">
    <property type="entry name" value="ATP_synth_F1_dsu/esu_N"/>
</dbReference>
<dbReference type="GO" id="GO:0005886">
    <property type="term" value="C:plasma membrane"/>
    <property type="evidence" value="ECO:0007669"/>
    <property type="project" value="UniProtKB-SubCell"/>
</dbReference>
<protein>
    <recommendedName>
        <fullName evidence="12">ATP synthase epsilon chain</fullName>
    </recommendedName>
    <alternativeName>
        <fullName evidence="12">ATP synthase F1 sector epsilon subunit</fullName>
    </alternativeName>
    <alternativeName>
        <fullName evidence="12">F-ATPase epsilon subunit</fullName>
    </alternativeName>
</protein>
<feature type="domain" description="ATP synthase F1 complex delta/epsilon subunit N-terminal" evidence="14">
    <location>
        <begin position="4"/>
        <end position="88"/>
    </location>
</feature>
<evidence type="ECO:0000256" key="7">
    <source>
        <dbReference type="ARBA" id="ARBA00022781"/>
    </source>
</evidence>
<dbReference type="Proteomes" id="UP000183649">
    <property type="component" value="Unassembled WGS sequence"/>
</dbReference>
<evidence type="ECO:0000256" key="11">
    <source>
        <dbReference type="ARBA" id="ARBA00023310"/>
    </source>
</evidence>
<accession>A0A0K6HXE3</accession>
<dbReference type="FunFam" id="2.60.15.10:FF:000001">
    <property type="entry name" value="ATP synthase epsilon chain"/>
    <property type="match status" value="1"/>
</dbReference>
<name>A0A0K6HXE3_9BURK</name>
<keyword evidence="8 12" id="KW-0406">Ion transport</keyword>
<keyword evidence="9 12" id="KW-0472">Membrane</keyword>
<evidence type="ECO:0000313" key="16">
    <source>
        <dbReference type="Proteomes" id="UP000183649"/>
    </source>
</evidence>
<dbReference type="Pfam" id="PF02823">
    <property type="entry name" value="ATP-synt_DE_N"/>
    <property type="match status" value="1"/>
</dbReference>
<evidence type="ECO:0000256" key="3">
    <source>
        <dbReference type="ARBA" id="ARBA00005712"/>
    </source>
</evidence>
<comment type="similarity">
    <text evidence="3 12 13">Belongs to the ATPase epsilon chain family.</text>
</comment>
<evidence type="ECO:0000256" key="2">
    <source>
        <dbReference type="ARBA" id="ARBA00004202"/>
    </source>
</evidence>